<dbReference type="AlphaFoldDB" id="A0A494XQZ8"/>
<dbReference type="Pfam" id="PF01636">
    <property type="entry name" value="APH"/>
    <property type="match status" value="1"/>
</dbReference>
<dbReference type="InterPro" id="IPR011009">
    <property type="entry name" value="Kinase-like_dom_sf"/>
</dbReference>
<dbReference type="OrthoDB" id="334783at2"/>
<dbReference type="SUPFAM" id="SSF56112">
    <property type="entry name" value="Protein kinase-like (PK-like)"/>
    <property type="match status" value="1"/>
</dbReference>
<proteinExistence type="predicted"/>
<dbReference type="InterPro" id="IPR002575">
    <property type="entry name" value="Aminoglycoside_PTrfase"/>
</dbReference>
<dbReference type="PANTHER" id="PTHR21310">
    <property type="entry name" value="AMINOGLYCOSIDE PHOSPHOTRANSFERASE-RELATED-RELATED"/>
    <property type="match status" value="1"/>
</dbReference>
<organism evidence="2 3">
    <name type="scientific">Cohnella endophytica</name>
    <dbReference type="NCBI Taxonomy" id="2419778"/>
    <lineage>
        <taxon>Bacteria</taxon>
        <taxon>Bacillati</taxon>
        <taxon>Bacillota</taxon>
        <taxon>Bacilli</taxon>
        <taxon>Bacillales</taxon>
        <taxon>Paenibacillaceae</taxon>
        <taxon>Cohnella</taxon>
    </lineage>
</organism>
<evidence type="ECO:0000313" key="2">
    <source>
        <dbReference type="EMBL" id="RKP53060.1"/>
    </source>
</evidence>
<dbReference type="Gene3D" id="3.30.200.20">
    <property type="entry name" value="Phosphorylase Kinase, domain 1"/>
    <property type="match status" value="1"/>
</dbReference>
<sequence>MEGAYKTKLSESQLEQAIRAIFDEDIASCSELTHGWANSAYAVELAGGKKVVLKARPSTAVRLMRCEVDTMKAEVLAMRRLAEADPTFPAPAIYAYDDSLELLPVEYFVMDYIEGTLYNQVKSGMPEQERNVIEFQLGQLNRRINEVRGDQGFGYYANPVHTSWRRAFADMIQGVLEDGKESGVELSIPYEELEKEIERRLPALDEVIEPRLVHWDLWDGNVFVKDGKISGIVDFERAMWGEPLIEQYFGKFNASPGFREGYGYHPSTPTEIARRELYDLFLDLILFIECPFRKYENEGHVQWTRDNLEEGLKKFMATE</sequence>
<dbReference type="InterPro" id="IPR051678">
    <property type="entry name" value="AGP_Transferase"/>
</dbReference>
<evidence type="ECO:0000313" key="3">
    <source>
        <dbReference type="Proteomes" id="UP000282076"/>
    </source>
</evidence>
<evidence type="ECO:0000259" key="1">
    <source>
        <dbReference type="Pfam" id="PF01636"/>
    </source>
</evidence>
<keyword evidence="2" id="KW-0808">Transferase</keyword>
<dbReference type="Gene3D" id="3.90.1200.10">
    <property type="match status" value="1"/>
</dbReference>
<dbReference type="RefSeq" id="WP_120977804.1">
    <property type="nucleotide sequence ID" value="NZ_RBZM01000006.1"/>
</dbReference>
<dbReference type="EMBL" id="RBZM01000006">
    <property type="protein sequence ID" value="RKP53060.1"/>
    <property type="molecule type" value="Genomic_DNA"/>
</dbReference>
<comment type="caution">
    <text evidence="2">The sequence shown here is derived from an EMBL/GenBank/DDBJ whole genome shotgun (WGS) entry which is preliminary data.</text>
</comment>
<dbReference type="Proteomes" id="UP000282076">
    <property type="component" value="Unassembled WGS sequence"/>
</dbReference>
<name>A0A494XQZ8_9BACL</name>
<dbReference type="GO" id="GO:0016740">
    <property type="term" value="F:transferase activity"/>
    <property type="evidence" value="ECO:0007669"/>
    <property type="project" value="UniProtKB-KW"/>
</dbReference>
<protein>
    <submittedName>
        <fullName evidence="2">Aminoglycoside phosphotransferase family protein</fullName>
    </submittedName>
</protein>
<dbReference type="PANTHER" id="PTHR21310:SF15">
    <property type="entry name" value="AMINOGLYCOSIDE PHOSPHOTRANSFERASE DOMAIN-CONTAINING PROTEIN"/>
    <property type="match status" value="1"/>
</dbReference>
<accession>A0A494XQZ8</accession>
<feature type="domain" description="Aminoglycoside phosphotransferase" evidence="1">
    <location>
        <begin position="29"/>
        <end position="246"/>
    </location>
</feature>
<keyword evidence="3" id="KW-1185">Reference proteome</keyword>
<reference evidence="2 3" key="1">
    <citation type="submission" date="2018-10" db="EMBL/GenBank/DDBJ databases">
        <title>Cohnella sp. M2MS4P-1, whole genome shotgun sequence.</title>
        <authorList>
            <person name="Tuo L."/>
        </authorList>
    </citation>
    <scope>NUCLEOTIDE SEQUENCE [LARGE SCALE GENOMIC DNA]</scope>
    <source>
        <strain evidence="2 3">M2MS4P-1</strain>
    </source>
</reference>
<gene>
    <name evidence="2" type="ORF">D7Z26_15100</name>
</gene>